<comment type="caution">
    <text evidence="2">The sequence shown here is derived from an EMBL/GenBank/DDBJ whole genome shotgun (WGS) entry which is preliminary data.</text>
</comment>
<evidence type="ECO:0000313" key="2">
    <source>
        <dbReference type="EMBL" id="RLQ84357.1"/>
    </source>
</evidence>
<dbReference type="Proteomes" id="UP000282460">
    <property type="component" value="Unassembled WGS sequence"/>
</dbReference>
<reference evidence="2 3" key="1">
    <citation type="submission" date="2018-10" db="EMBL/GenBank/DDBJ databases">
        <authorList>
            <person name="Li J."/>
        </authorList>
    </citation>
    <scope>NUCLEOTIDE SEQUENCE [LARGE SCALE GENOMIC DNA]</scope>
    <source>
        <strain evidence="2 3">ZD1-4</strain>
    </source>
</reference>
<evidence type="ECO:0000259" key="1">
    <source>
        <dbReference type="PROSITE" id="PS51819"/>
    </source>
</evidence>
<dbReference type="SUPFAM" id="SSF54593">
    <property type="entry name" value="Glyoxalase/Bleomycin resistance protein/Dihydroxybiphenyl dioxygenase"/>
    <property type="match status" value="1"/>
</dbReference>
<feature type="domain" description="VOC" evidence="1">
    <location>
        <begin position="14"/>
        <end position="120"/>
    </location>
</feature>
<protein>
    <submittedName>
        <fullName evidence="2">Bleomycin resistance protein</fullName>
    </submittedName>
</protein>
<gene>
    <name evidence="2" type="ORF">D9V28_09170</name>
</gene>
<dbReference type="Pfam" id="PF00903">
    <property type="entry name" value="Glyoxalase"/>
    <property type="match status" value="1"/>
</dbReference>
<proteinExistence type="predicted"/>
<dbReference type="Gene3D" id="3.10.180.10">
    <property type="entry name" value="2,3-Dihydroxybiphenyl 1,2-Dioxygenase, domain 1"/>
    <property type="match status" value="1"/>
</dbReference>
<dbReference type="InterPro" id="IPR037523">
    <property type="entry name" value="VOC_core"/>
</dbReference>
<keyword evidence="3" id="KW-1185">Reference proteome</keyword>
<name>A0A3L7J1I5_9MICO</name>
<dbReference type="AlphaFoldDB" id="A0A3L7J1I5"/>
<dbReference type="InterPro" id="IPR004360">
    <property type="entry name" value="Glyas_Fos-R_dOase_dom"/>
</dbReference>
<organism evidence="2 3">
    <name type="scientific">Mycetocola zhadangensis</name>
    <dbReference type="NCBI Taxonomy" id="1164595"/>
    <lineage>
        <taxon>Bacteria</taxon>
        <taxon>Bacillati</taxon>
        <taxon>Actinomycetota</taxon>
        <taxon>Actinomycetes</taxon>
        <taxon>Micrococcales</taxon>
        <taxon>Microbacteriaceae</taxon>
        <taxon>Mycetocola</taxon>
    </lineage>
</organism>
<accession>A0A3L7J1I5</accession>
<dbReference type="OrthoDB" id="5119162at2"/>
<sequence>MTDPVSHPPALLRFVDAVMLPVPNLEDGLGFYRDKLHHELIWRNDAIGQAGLRLPESDTELVLSTNLGAAVNWLVASVADALNTIVAAGGTIVAEPTNIPVGKVAVGADPFGNQLVLVELSKGRYSTDASGQVVAVEPENAG</sequence>
<dbReference type="PROSITE" id="PS51819">
    <property type="entry name" value="VOC"/>
    <property type="match status" value="1"/>
</dbReference>
<dbReference type="EMBL" id="RCWJ01000002">
    <property type="protein sequence ID" value="RLQ84357.1"/>
    <property type="molecule type" value="Genomic_DNA"/>
</dbReference>
<dbReference type="InterPro" id="IPR029068">
    <property type="entry name" value="Glyas_Bleomycin-R_OHBP_Dase"/>
</dbReference>
<dbReference type="RefSeq" id="WP_121659397.1">
    <property type="nucleotide sequence ID" value="NZ_BMEK01000002.1"/>
</dbReference>
<evidence type="ECO:0000313" key="3">
    <source>
        <dbReference type="Proteomes" id="UP000282460"/>
    </source>
</evidence>